<dbReference type="EMBL" id="SPUK01000025">
    <property type="protein sequence ID" value="TQV90580.1"/>
    <property type="molecule type" value="Genomic_DNA"/>
</dbReference>
<protein>
    <recommendedName>
        <fullName evidence="2">Delta(24)-sterol reductase</fullName>
        <ecNumber evidence="2">1.3.1.72</ecNumber>
    </recommendedName>
</protein>
<keyword evidence="6" id="KW-0472">Membrane</keyword>
<dbReference type="InterPro" id="IPR036318">
    <property type="entry name" value="FAD-bd_PCMH-like_sf"/>
</dbReference>
<dbReference type="GO" id="GO:0008202">
    <property type="term" value="P:steroid metabolic process"/>
    <property type="evidence" value="ECO:0007669"/>
    <property type="project" value="TreeGrafter"/>
</dbReference>
<keyword evidence="9" id="KW-1185">Reference proteome</keyword>
<name>A0A545UMA2_9HYPO</name>
<keyword evidence="4" id="KW-1133">Transmembrane helix</keyword>
<dbReference type="PANTHER" id="PTHR10801:SF0">
    <property type="entry name" value="DELTA(24)-STEROL REDUCTASE"/>
    <property type="match status" value="1"/>
</dbReference>
<dbReference type="PANTHER" id="PTHR10801">
    <property type="entry name" value="24-DEHYDROCHOLESTEROL REDUCTASE"/>
    <property type="match status" value="1"/>
</dbReference>
<dbReference type="AlphaFoldDB" id="A0A545UMA2"/>
<gene>
    <name evidence="8" type="ORF">IF1G_10732</name>
</gene>
<evidence type="ECO:0000256" key="1">
    <source>
        <dbReference type="ARBA" id="ARBA00004167"/>
    </source>
</evidence>
<dbReference type="Gene3D" id="3.30.465.10">
    <property type="match status" value="1"/>
</dbReference>
<dbReference type="SUPFAM" id="SSF56176">
    <property type="entry name" value="FAD-binding/transporter-associated domain-like"/>
    <property type="match status" value="1"/>
</dbReference>
<comment type="subcellular location">
    <subcellularLocation>
        <location evidence="1">Membrane</location>
        <topology evidence="1">Single-pass membrane protein</topology>
    </subcellularLocation>
</comment>
<evidence type="ECO:0000259" key="7">
    <source>
        <dbReference type="PROSITE" id="PS51387"/>
    </source>
</evidence>
<dbReference type="GO" id="GO:0005737">
    <property type="term" value="C:cytoplasm"/>
    <property type="evidence" value="ECO:0007669"/>
    <property type="project" value="TreeGrafter"/>
</dbReference>
<dbReference type="InterPro" id="IPR040165">
    <property type="entry name" value="Diminuto-like"/>
</dbReference>
<accession>A0A545UMA2</accession>
<dbReference type="Proteomes" id="UP000315783">
    <property type="component" value="Unassembled WGS sequence"/>
</dbReference>
<comment type="caution">
    <text evidence="8">The sequence shown here is derived from an EMBL/GenBank/DDBJ whole genome shotgun (WGS) entry which is preliminary data.</text>
</comment>
<organism evidence="8 9">
    <name type="scientific">Cordyceps javanica</name>
    <dbReference type="NCBI Taxonomy" id="43265"/>
    <lineage>
        <taxon>Eukaryota</taxon>
        <taxon>Fungi</taxon>
        <taxon>Dikarya</taxon>
        <taxon>Ascomycota</taxon>
        <taxon>Pezizomycotina</taxon>
        <taxon>Sordariomycetes</taxon>
        <taxon>Hypocreomycetidae</taxon>
        <taxon>Hypocreales</taxon>
        <taxon>Cordycipitaceae</taxon>
        <taxon>Cordyceps</taxon>
    </lineage>
</organism>
<evidence type="ECO:0000313" key="9">
    <source>
        <dbReference type="Proteomes" id="UP000315783"/>
    </source>
</evidence>
<dbReference type="GO" id="GO:0000246">
    <property type="term" value="F:Delta24(24-1) sterol reductase activity"/>
    <property type="evidence" value="ECO:0007669"/>
    <property type="project" value="TreeGrafter"/>
</dbReference>
<dbReference type="InterPro" id="IPR006094">
    <property type="entry name" value="Oxid_FAD_bind_N"/>
</dbReference>
<evidence type="ECO:0000313" key="8">
    <source>
        <dbReference type="EMBL" id="TQV90580.1"/>
    </source>
</evidence>
<dbReference type="Pfam" id="PF01565">
    <property type="entry name" value="FAD_binding_4"/>
    <property type="match status" value="1"/>
</dbReference>
<dbReference type="FunFam" id="3.30.465.10:FF:000031">
    <property type="entry name" value="FAD binding domain protein"/>
    <property type="match status" value="1"/>
</dbReference>
<dbReference type="EC" id="1.3.1.72" evidence="2"/>
<evidence type="ECO:0000256" key="5">
    <source>
        <dbReference type="ARBA" id="ARBA00023002"/>
    </source>
</evidence>
<dbReference type="GO" id="GO:0071949">
    <property type="term" value="F:FAD binding"/>
    <property type="evidence" value="ECO:0007669"/>
    <property type="project" value="InterPro"/>
</dbReference>
<dbReference type="GO" id="GO:0050614">
    <property type="term" value="F:Delta24-sterol reductase activity"/>
    <property type="evidence" value="ECO:0007669"/>
    <property type="project" value="UniProtKB-EC"/>
</dbReference>
<keyword evidence="5" id="KW-0560">Oxidoreductase</keyword>
<evidence type="ECO:0000256" key="6">
    <source>
        <dbReference type="ARBA" id="ARBA00023136"/>
    </source>
</evidence>
<sequence length="525" mass="58632">MMDMHDAAVRVIAQQVHCFSEQSKPFRIYHGSTNSTRTSQRRADNTIDTSQLTHVLSVDAASKTALVEPNVPMDALVEATLAHGLVPPVVMEFPGITAGGGFSGMAGESSSFRYGAFDATMRSIEIVLPTGQITRASKTDNPELFWGAASAFGTLGVVTLLEVELCDAKPYVELTYSLTTNSRDTVEAMEDASSKEEIDYIDGVVFSKNETILCIGKRTDDLPERATLQRFSRRTDPWFYIRARDVLKQLRKNSGPRASNTVVDYIPLRDYLFRYDRGGFWVAKYAFRYFVTPFNRVTRSALDRFMHARVMYRAVHKSGLADTHMVQDVGVPYDAVAEFQDWLDASFGIYPLWLCPLRVQRDGADAQHGLHSDFGRPGGAPNLMNFGVWGPLRGGSSTGRRDVVARNRALERKVQALGGKKWLYAHAYYPEDEFWAHYDRASYDALRAKYGAEYLPSVYDKVRVDVDAEEAAVRATWKARAKHSVKEIWPVRGLYGFYKAAVGGDYLLQKSDKARSAGKSGSKPA</sequence>
<dbReference type="OrthoDB" id="415825at2759"/>
<reference evidence="8 9" key="1">
    <citation type="journal article" date="2019" name="Appl. Microbiol. Biotechnol.">
        <title>Genome sequence of Isaria javanica and comparative genome analysis insights into family S53 peptidase evolution in fungal entomopathogens.</title>
        <authorList>
            <person name="Lin R."/>
            <person name="Zhang X."/>
            <person name="Xin B."/>
            <person name="Zou M."/>
            <person name="Gao Y."/>
            <person name="Qin F."/>
            <person name="Hu Q."/>
            <person name="Xie B."/>
            <person name="Cheng X."/>
        </authorList>
    </citation>
    <scope>NUCLEOTIDE SEQUENCE [LARGE SCALE GENOMIC DNA]</scope>
    <source>
        <strain evidence="8 9">IJ1G</strain>
    </source>
</reference>
<dbReference type="STRING" id="43265.A0A545UMA2"/>
<evidence type="ECO:0000256" key="2">
    <source>
        <dbReference type="ARBA" id="ARBA00012405"/>
    </source>
</evidence>
<dbReference type="InterPro" id="IPR016166">
    <property type="entry name" value="FAD-bd_PCMH"/>
</dbReference>
<evidence type="ECO:0000256" key="4">
    <source>
        <dbReference type="ARBA" id="ARBA00022989"/>
    </source>
</evidence>
<dbReference type="GO" id="GO:0016020">
    <property type="term" value="C:membrane"/>
    <property type="evidence" value="ECO:0007669"/>
    <property type="project" value="UniProtKB-SubCell"/>
</dbReference>
<dbReference type="PROSITE" id="PS51387">
    <property type="entry name" value="FAD_PCMH"/>
    <property type="match status" value="1"/>
</dbReference>
<evidence type="ECO:0000256" key="3">
    <source>
        <dbReference type="ARBA" id="ARBA00022692"/>
    </source>
</evidence>
<dbReference type="InterPro" id="IPR016169">
    <property type="entry name" value="FAD-bd_PCMH_sub2"/>
</dbReference>
<feature type="domain" description="FAD-binding PCMH-type" evidence="7">
    <location>
        <begin position="1"/>
        <end position="168"/>
    </location>
</feature>
<keyword evidence="3" id="KW-0812">Transmembrane</keyword>
<proteinExistence type="predicted"/>